<dbReference type="InterPro" id="IPR000160">
    <property type="entry name" value="GGDEF_dom"/>
</dbReference>
<dbReference type="Pfam" id="PF22588">
    <property type="entry name" value="dCache_1_like"/>
    <property type="match status" value="1"/>
</dbReference>
<dbReference type="RefSeq" id="WP_179587630.1">
    <property type="nucleotide sequence ID" value="NZ_JACBYR010000001.1"/>
</dbReference>
<comment type="catalytic activity">
    <reaction evidence="2">
        <text>2 GTP = 3',3'-c-di-GMP + 2 diphosphate</text>
        <dbReference type="Rhea" id="RHEA:24898"/>
        <dbReference type="ChEBI" id="CHEBI:33019"/>
        <dbReference type="ChEBI" id="CHEBI:37565"/>
        <dbReference type="ChEBI" id="CHEBI:58805"/>
        <dbReference type="EC" id="2.7.7.65"/>
    </reaction>
</comment>
<organism evidence="6 7">
    <name type="scientific">Pigmentiphaga litoralis</name>
    <dbReference type="NCBI Taxonomy" id="516702"/>
    <lineage>
        <taxon>Bacteria</taxon>
        <taxon>Pseudomonadati</taxon>
        <taxon>Pseudomonadota</taxon>
        <taxon>Betaproteobacteria</taxon>
        <taxon>Burkholderiales</taxon>
        <taxon>Alcaligenaceae</taxon>
        <taxon>Pigmentiphaga</taxon>
    </lineage>
</organism>
<dbReference type="Gene3D" id="3.30.450.20">
    <property type="entry name" value="PAS domain"/>
    <property type="match status" value="2"/>
</dbReference>
<evidence type="ECO:0000256" key="3">
    <source>
        <dbReference type="SAM" id="MobiDB-lite"/>
    </source>
</evidence>
<evidence type="ECO:0000256" key="1">
    <source>
        <dbReference type="ARBA" id="ARBA00012528"/>
    </source>
</evidence>
<keyword evidence="4" id="KW-0812">Transmembrane</keyword>
<dbReference type="SUPFAM" id="SSF55073">
    <property type="entry name" value="Nucleotide cyclase"/>
    <property type="match status" value="1"/>
</dbReference>
<evidence type="ECO:0000256" key="4">
    <source>
        <dbReference type="SAM" id="Phobius"/>
    </source>
</evidence>
<feature type="transmembrane region" description="Helical" evidence="4">
    <location>
        <begin position="46"/>
        <end position="68"/>
    </location>
</feature>
<dbReference type="CDD" id="cd01949">
    <property type="entry name" value="GGDEF"/>
    <property type="match status" value="1"/>
</dbReference>
<dbReference type="InterPro" id="IPR043128">
    <property type="entry name" value="Rev_trsase/Diguanyl_cyclase"/>
</dbReference>
<dbReference type="CDD" id="cd12915">
    <property type="entry name" value="PDC2_DGC_like"/>
    <property type="match status" value="1"/>
</dbReference>
<protein>
    <recommendedName>
        <fullName evidence="1">diguanylate cyclase</fullName>
        <ecNumber evidence="1">2.7.7.65</ecNumber>
    </recommendedName>
</protein>
<reference evidence="6 7" key="1">
    <citation type="submission" date="2020-07" db="EMBL/GenBank/DDBJ databases">
        <title>Genomic Encyclopedia of Type Strains, Phase IV (KMG-V): Genome sequencing to study the core and pangenomes of soil and plant-associated prokaryotes.</title>
        <authorList>
            <person name="Whitman W."/>
        </authorList>
    </citation>
    <scope>NUCLEOTIDE SEQUENCE [LARGE SCALE GENOMIC DNA]</scope>
    <source>
        <strain evidence="6 7">SAS40</strain>
    </source>
</reference>
<dbReference type="PANTHER" id="PTHR45138">
    <property type="entry name" value="REGULATORY COMPONENTS OF SENSORY TRANSDUCTION SYSTEM"/>
    <property type="match status" value="1"/>
</dbReference>
<feature type="domain" description="GGDEF" evidence="5">
    <location>
        <begin position="392"/>
        <end position="525"/>
    </location>
</feature>
<dbReference type="Gene3D" id="3.30.70.270">
    <property type="match status" value="1"/>
</dbReference>
<gene>
    <name evidence="6" type="ORF">FHW18_003139</name>
</gene>
<dbReference type="Pfam" id="PF00990">
    <property type="entry name" value="GGDEF"/>
    <property type="match status" value="1"/>
</dbReference>
<feature type="region of interest" description="Disordered" evidence="3">
    <location>
        <begin position="1"/>
        <end position="30"/>
    </location>
</feature>
<evidence type="ECO:0000259" key="5">
    <source>
        <dbReference type="PROSITE" id="PS50887"/>
    </source>
</evidence>
<sequence>MRATLTETTIAIASPTPVPPSGSPSASRTPASSIRNLKLVQSRHRLAILVTLALTLVVQWSATLYWVVAEGNATRLRAEDVLRQMTIAMREQSERLLHDVDSSVKTAKFWMDTHPGDDPRTDPEFGRLITLLRDSSGGLIDIHVVSTDGLSYSLPAQRGVAPQNVADRDFFKAYKQSPASNMMIGAPGRTPGTLQLAVPVASRLDRPLHGISMVYASIEIRHLSGMYEDIRFKPNGTVALLRDDGVVLVRAPFVEQYVGRSIADGYDYLRHIKNGQSGMYMSGNSALDGLERLVSFIRLTDYPLTVIVSAGGEDTFRAWRETRRLSIITGLVISALLLAGALGGFYVLGVVQQSEITLRRLALFDALTGWLNRHAFDDAAQREFTVAGRQSRPLTVMSLDIDHFKRVNDTYGHAAGDIVLRKLSRQWGKSLRSSDITGRLGGEEFAVIMPDTGAEQAADIARRLLEETRALVIEVDGAMIQVTLSIGLATLSPFDFSFDDLLRRSDDALYSAKREGRDQVVVAPSQS</sequence>
<keyword evidence="4" id="KW-1133">Transmembrane helix</keyword>
<accession>A0A7Y9IVR5</accession>
<dbReference type="EC" id="2.7.7.65" evidence="1"/>
<dbReference type="Proteomes" id="UP000542125">
    <property type="component" value="Unassembled WGS sequence"/>
</dbReference>
<dbReference type="FunFam" id="3.30.70.270:FF:000001">
    <property type="entry name" value="Diguanylate cyclase domain protein"/>
    <property type="match status" value="1"/>
</dbReference>
<evidence type="ECO:0000256" key="2">
    <source>
        <dbReference type="ARBA" id="ARBA00034247"/>
    </source>
</evidence>
<dbReference type="AlphaFoldDB" id="A0A7Y9IVR5"/>
<proteinExistence type="predicted"/>
<dbReference type="SMART" id="SM00267">
    <property type="entry name" value="GGDEF"/>
    <property type="match status" value="1"/>
</dbReference>
<dbReference type="InterPro" id="IPR054327">
    <property type="entry name" value="His-kinase-like_sensor"/>
</dbReference>
<feature type="transmembrane region" description="Helical" evidence="4">
    <location>
        <begin position="325"/>
        <end position="348"/>
    </location>
</feature>
<dbReference type="PANTHER" id="PTHR45138:SF9">
    <property type="entry name" value="DIGUANYLATE CYCLASE DGCM-RELATED"/>
    <property type="match status" value="1"/>
</dbReference>
<keyword evidence="4" id="KW-0472">Membrane</keyword>
<dbReference type="EMBL" id="JACBYR010000001">
    <property type="protein sequence ID" value="NYE83868.1"/>
    <property type="molecule type" value="Genomic_DNA"/>
</dbReference>
<dbReference type="InterPro" id="IPR050469">
    <property type="entry name" value="Diguanylate_Cyclase"/>
</dbReference>
<feature type="compositionally biased region" description="Polar residues" evidence="3">
    <location>
        <begin position="1"/>
        <end position="11"/>
    </location>
</feature>
<dbReference type="NCBIfam" id="TIGR00254">
    <property type="entry name" value="GGDEF"/>
    <property type="match status" value="1"/>
</dbReference>
<evidence type="ECO:0000313" key="6">
    <source>
        <dbReference type="EMBL" id="NYE83868.1"/>
    </source>
</evidence>
<dbReference type="GO" id="GO:0052621">
    <property type="term" value="F:diguanylate cyclase activity"/>
    <property type="evidence" value="ECO:0007669"/>
    <property type="project" value="UniProtKB-EC"/>
</dbReference>
<evidence type="ECO:0000313" key="7">
    <source>
        <dbReference type="Proteomes" id="UP000542125"/>
    </source>
</evidence>
<dbReference type="PROSITE" id="PS50887">
    <property type="entry name" value="GGDEF"/>
    <property type="match status" value="1"/>
</dbReference>
<keyword evidence="7" id="KW-1185">Reference proteome</keyword>
<dbReference type="InterPro" id="IPR029787">
    <property type="entry name" value="Nucleotide_cyclase"/>
</dbReference>
<comment type="caution">
    <text evidence="6">The sequence shown here is derived from an EMBL/GenBank/DDBJ whole genome shotgun (WGS) entry which is preliminary data.</text>
</comment>
<name>A0A7Y9IVR5_9BURK</name>